<protein>
    <submittedName>
        <fullName evidence="3">NEP-interacting protein (DUF239)</fullName>
    </submittedName>
</protein>
<feature type="signal peptide" evidence="1">
    <location>
        <begin position="1"/>
        <end position="18"/>
    </location>
</feature>
<dbReference type="Pfam" id="PF03080">
    <property type="entry name" value="Neprosin"/>
    <property type="match status" value="1"/>
</dbReference>
<dbReference type="EMBL" id="JAMFTS010000003">
    <property type="protein sequence ID" value="KAJ4776634.1"/>
    <property type="molecule type" value="Genomic_DNA"/>
</dbReference>
<organism evidence="3 4">
    <name type="scientific">Rhynchospora pubera</name>
    <dbReference type="NCBI Taxonomy" id="906938"/>
    <lineage>
        <taxon>Eukaryota</taxon>
        <taxon>Viridiplantae</taxon>
        <taxon>Streptophyta</taxon>
        <taxon>Embryophyta</taxon>
        <taxon>Tracheophyta</taxon>
        <taxon>Spermatophyta</taxon>
        <taxon>Magnoliopsida</taxon>
        <taxon>Liliopsida</taxon>
        <taxon>Poales</taxon>
        <taxon>Cyperaceae</taxon>
        <taxon>Cyperoideae</taxon>
        <taxon>Rhynchosporeae</taxon>
        <taxon>Rhynchospora</taxon>
    </lineage>
</organism>
<reference evidence="3" key="1">
    <citation type="submission" date="2022-08" db="EMBL/GenBank/DDBJ databases">
        <authorList>
            <person name="Marques A."/>
        </authorList>
    </citation>
    <scope>NUCLEOTIDE SEQUENCE</scope>
    <source>
        <strain evidence="3">RhyPub2mFocal</strain>
        <tissue evidence="3">Leaves</tissue>
    </source>
</reference>
<dbReference type="PANTHER" id="PTHR31589">
    <property type="entry name" value="PROTEIN, PUTATIVE (DUF239)-RELATED-RELATED"/>
    <property type="match status" value="1"/>
</dbReference>
<keyword evidence="1" id="KW-0732">Signal</keyword>
<dbReference type="InterPro" id="IPR004314">
    <property type="entry name" value="Neprosin"/>
</dbReference>
<feature type="domain" description="Neprosin PEP catalytic" evidence="2">
    <location>
        <begin position="60"/>
        <end position="323"/>
    </location>
</feature>
<keyword evidence="4" id="KW-1185">Reference proteome</keyword>
<feature type="chain" id="PRO_5043350341" evidence="1">
    <location>
        <begin position="19"/>
        <end position="324"/>
    </location>
</feature>
<accession>A0AAV8EBF8</accession>
<sequence>MAARILLVLAVMISYLSSCLITGQNLTRHVVKEKGSEIRGPFIGDANKSSGRTTGGSPIKAASDGYTHVAGYQSKGADGVTAWHGVRAKMSVWKINDVQPLSESSAYIAAISNSDGLEYVAAGVHVYPRMHNNSDLRFFTYWKTTKDGTMKGCYNDYCPGFVIANGSNLLPGQALAPLSDYGGEMRYITIRIKKDEKTGDWSLYREDQGGPIGGMTLLGWWPQSLFKSLSERANVIQWTGEVNYQDNETGPSMGSGHFSDEHEGKAASFSELYGFDGLGLIYNNYYGAIPFVDKPECYNISPWYGSSVKKSQYFFYGGPSGCSH</sequence>
<comment type="caution">
    <text evidence="3">The sequence shown here is derived from an EMBL/GenBank/DDBJ whole genome shotgun (WGS) entry which is preliminary data.</text>
</comment>
<dbReference type="PANTHER" id="PTHR31589:SF104">
    <property type="entry name" value="OS07G0422700 PROTEIN"/>
    <property type="match status" value="1"/>
</dbReference>
<gene>
    <name evidence="3" type="ORF">LUZ62_060891</name>
</gene>
<evidence type="ECO:0000313" key="4">
    <source>
        <dbReference type="Proteomes" id="UP001140206"/>
    </source>
</evidence>
<evidence type="ECO:0000313" key="3">
    <source>
        <dbReference type="EMBL" id="KAJ4776634.1"/>
    </source>
</evidence>
<evidence type="ECO:0000259" key="2">
    <source>
        <dbReference type="PROSITE" id="PS52045"/>
    </source>
</evidence>
<dbReference type="Proteomes" id="UP001140206">
    <property type="component" value="Chromosome 3"/>
</dbReference>
<proteinExistence type="predicted"/>
<dbReference type="Gene3D" id="3.90.1320.10">
    <property type="entry name" value="Outer-capsid protein sigma 3, large lobe"/>
    <property type="match status" value="1"/>
</dbReference>
<name>A0AAV8EBF8_9POAL</name>
<dbReference type="AlphaFoldDB" id="A0AAV8EBF8"/>
<dbReference type="InterPro" id="IPR053168">
    <property type="entry name" value="Glutamic_endopeptidase"/>
</dbReference>
<evidence type="ECO:0000256" key="1">
    <source>
        <dbReference type="SAM" id="SignalP"/>
    </source>
</evidence>
<dbReference type="PROSITE" id="PS52045">
    <property type="entry name" value="NEPROSIN_PEP_CD"/>
    <property type="match status" value="1"/>
</dbReference>